<dbReference type="InterPro" id="IPR036038">
    <property type="entry name" value="Aminotransferase-like"/>
</dbReference>
<dbReference type="InterPro" id="IPR001544">
    <property type="entry name" value="Aminotrans_IV"/>
</dbReference>
<gene>
    <name evidence="2" type="ORF">UFOPK3828_00570</name>
</gene>
<evidence type="ECO:0000313" key="2">
    <source>
        <dbReference type="EMBL" id="CAB4954447.1"/>
    </source>
</evidence>
<dbReference type="InterPro" id="IPR005801">
    <property type="entry name" value="ADC_synthase"/>
</dbReference>
<dbReference type="AlphaFoldDB" id="A0A6J7KFU8"/>
<protein>
    <submittedName>
        <fullName evidence="2">Unannotated protein</fullName>
    </submittedName>
</protein>
<dbReference type="Gene3D" id="3.20.10.10">
    <property type="entry name" value="D-amino Acid Aminotransferase, subunit A, domain 2"/>
    <property type="match status" value="1"/>
</dbReference>
<reference evidence="2" key="1">
    <citation type="submission" date="2020-05" db="EMBL/GenBank/DDBJ databases">
        <authorList>
            <person name="Chiriac C."/>
            <person name="Salcher M."/>
            <person name="Ghai R."/>
            <person name="Kavagutti S V."/>
        </authorList>
    </citation>
    <scope>NUCLEOTIDE SEQUENCE</scope>
</reference>
<accession>A0A6J7KFU8</accession>
<dbReference type="EMBL" id="CAFBNP010000095">
    <property type="protein sequence ID" value="CAB4954447.1"/>
    <property type="molecule type" value="Genomic_DNA"/>
</dbReference>
<name>A0A6J7KFU8_9ZZZZ</name>
<dbReference type="InterPro" id="IPR015890">
    <property type="entry name" value="Chorismate_C"/>
</dbReference>
<proteinExistence type="predicted"/>
<dbReference type="PRINTS" id="PR00095">
    <property type="entry name" value="ANTSNTHASEI"/>
</dbReference>
<evidence type="ECO:0000259" key="1">
    <source>
        <dbReference type="Pfam" id="PF00425"/>
    </source>
</evidence>
<organism evidence="2">
    <name type="scientific">freshwater metagenome</name>
    <dbReference type="NCBI Taxonomy" id="449393"/>
    <lineage>
        <taxon>unclassified sequences</taxon>
        <taxon>metagenomes</taxon>
        <taxon>ecological metagenomes</taxon>
    </lineage>
</organism>
<feature type="domain" description="Chorismate-utilising enzyme C-terminal" evidence="1">
    <location>
        <begin position="68"/>
        <end position="313"/>
    </location>
</feature>
<sequence>MNGVLATDLIEVTSDPDALSDGGFWAVSTTFEGKYTFAKFATVIRGASFPETGEWSGLTDIWESSIRQANFEEYVNEIKAQIVQGNVYQVNACRILSTKISKERSLAPLFLKILGKNPAPFASYLKLPEIEIASASPELFFSREGSDIKTSPIKGTRKLAETGSSFSEKDQSENVMIVDLMRNDFGRICKTGTVKVSQLFRSELHPGLEHLVSDVIGEVRDEITWAQIFEEILAPGSVSGAPKESAMKIISDNEPNDRGPYCGALGWIQGDLASLSVAIRIFWRTGEKLKFGAGAGITWSSDPTLEWEETELKAAKLLSIAGGFRSDRWPFGSGLFETIRVEKGRPQLLREHLNRARKSAGELGFEIPSDYEILETIGSLDEIELGRLRLTFGENFQVSIDPYVDASHSARVGLQNLDFSPDSKMHKRFPYTSNLNLLTEARINGFDEVVIINQGGKVCEGAVSNFVFRIDGLWVTPELGAGVLPGIIRGLIISSGLAIEAEIDASELDRATHAFALSALRIAQPVGELAGRILQEDEISKQWSDKLREILHAHSIG</sequence>
<dbReference type="Gene3D" id="3.60.120.10">
    <property type="entry name" value="Anthranilate synthase"/>
    <property type="match status" value="1"/>
</dbReference>
<dbReference type="InterPro" id="IPR043132">
    <property type="entry name" value="BCAT-like_C"/>
</dbReference>
<dbReference type="SUPFAM" id="SSF56752">
    <property type="entry name" value="D-aminoacid aminotransferase-like PLP-dependent enzymes"/>
    <property type="match status" value="1"/>
</dbReference>
<dbReference type="PANTHER" id="PTHR11236:SF50">
    <property type="entry name" value="AMINODEOXYCHORISMATE SYNTHASE COMPONENT 1"/>
    <property type="match status" value="1"/>
</dbReference>
<dbReference type="InterPro" id="IPR043131">
    <property type="entry name" value="BCAT-like_N"/>
</dbReference>
<dbReference type="PANTHER" id="PTHR11236">
    <property type="entry name" value="AMINOBENZOATE/ANTHRANILATE SYNTHASE"/>
    <property type="match status" value="1"/>
</dbReference>
<dbReference type="GO" id="GO:0046820">
    <property type="term" value="F:4-amino-4-deoxychorismate synthase activity"/>
    <property type="evidence" value="ECO:0007669"/>
    <property type="project" value="TreeGrafter"/>
</dbReference>
<dbReference type="Pfam" id="PF01063">
    <property type="entry name" value="Aminotran_4"/>
    <property type="match status" value="1"/>
</dbReference>
<dbReference type="InterPro" id="IPR019999">
    <property type="entry name" value="Anth_synth_I-like"/>
</dbReference>
<dbReference type="Gene3D" id="3.30.470.10">
    <property type="match status" value="1"/>
</dbReference>
<dbReference type="GO" id="GO:0000162">
    <property type="term" value="P:L-tryptophan biosynthetic process"/>
    <property type="evidence" value="ECO:0007669"/>
    <property type="project" value="TreeGrafter"/>
</dbReference>
<dbReference type="SUPFAM" id="SSF56322">
    <property type="entry name" value="ADC synthase"/>
    <property type="match status" value="1"/>
</dbReference>
<dbReference type="Pfam" id="PF00425">
    <property type="entry name" value="Chorismate_bind"/>
    <property type="match status" value="1"/>
</dbReference>